<sequence length="197" mass="22266">IHSQSSISMCASALDTFASRVCRLIKNLFPPYLKAPGGPDSTPVRQMLPEGERSYSDVELVLRQGSPASSSHAEWWSLRQLRSDCPGRRCDDIRIIVFSDRVSPPSLGFLAGYGILGLYASVVLVVGKFVREFFSGISHSIMFEELPNVDRVLKLCTDIFLVRETGELQLEEDLYAKLIFLYRSPETMIKWTREKED</sequence>
<dbReference type="AlphaFoldDB" id="S4RWI9"/>
<dbReference type="STRING" id="7757.ENSPMAP00000009579"/>
<evidence type="ECO:0000313" key="3">
    <source>
        <dbReference type="Ensembl" id="ENSPMAP00000009579.1"/>
    </source>
</evidence>
<dbReference type="PANTHER" id="PTHR47049">
    <property type="entry name" value="PIEZO-TYPE MECHANOSENSITIVE ION CHANNEL HOMOLOG"/>
    <property type="match status" value="1"/>
</dbReference>
<feature type="domain" description="Piezo non-specific cation channel cap" evidence="2">
    <location>
        <begin position="23"/>
        <end position="194"/>
    </location>
</feature>
<keyword evidence="1" id="KW-0812">Transmembrane</keyword>
<reference evidence="3" key="1">
    <citation type="submission" date="2025-08" db="UniProtKB">
        <authorList>
            <consortium name="Ensembl"/>
        </authorList>
    </citation>
    <scope>IDENTIFICATION</scope>
</reference>
<dbReference type="PANTHER" id="PTHR47049:SF2">
    <property type="entry name" value="PIEZO-TYPE MECHANOSENSITIVE ION CHANNEL HOMOLOG"/>
    <property type="match status" value="1"/>
</dbReference>
<organism evidence="3">
    <name type="scientific">Petromyzon marinus</name>
    <name type="common">Sea lamprey</name>
    <dbReference type="NCBI Taxonomy" id="7757"/>
    <lineage>
        <taxon>Eukaryota</taxon>
        <taxon>Metazoa</taxon>
        <taxon>Chordata</taxon>
        <taxon>Craniata</taxon>
        <taxon>Vertebrata</taxon>
        <taxon>Cyclostomata</taxon>
        <taxon>Hyperoartia</taxon>
        <taxon>Petromyzontiformes</taxon>
        <taxon>Petromyzontidae</taxon>
        <taxon>Petromyzon</taxon>
    </lineage>
</organism>
<name>S4RWI9_PETMA</name>
<keyword evidence="1" id="KW-0472">Membrane</keyword>
<dbReference type="InterPro" id="IPR031334">
    <property type="entry name" value="Piezo_cap_dom"/>
</dbReference>
<dbReference type="Pfam" id="PF12166">
    <property type="entry name" value="Piezo_cap"/>
    <property type="match status" value="1"/>
</dbReference>
<dbReference type="GeneTree" id="ENSGT00940000154456"/>
<protein>
    <recommendedName>
        <fullName evidence="2">Piezo non-specific cation channel cap domain-containing protein</fullName>
    </recommendedName>
</protein>
<keyword evidence="1" id="KW-1133">Transmembrane helix</keyword>
<dbReference type="Ensembl" id="ENSPMAT00000009619.1">
    <property type="protein sequence ID" value="ENSPMAP00000009579.1"/>
    <property type="gene ID" value="ENSPMAG00000008693.1"/>
</dbReference>
<dbReference type="InterPro" id="IPR027272">
    <property type="entry name" value="Piezo"/>
</dbReference>
<evidence type="ECO:0000256" key="1">
    <source>
        <dbReference type="SAM" id="Phobius"/>
    </source>
</evidence>
<accession>S4RWI9</accession>
<feature type="transmembrane region" description="Helical" evidence="1">
    <location>
        <begin position="107"/>
        <end position="130"/>
    </location>
</feature>
<dbReference type="GO" id="GO:0008381">
    <property type="term" value="F:mechanosensitive monoatomic ion channel activity"/>
    <property type="evidence" value="ECO:0007669"/>
    <property type="project" value="InterPro"/>
</dbReference>
<evidence type="ECO:0000259" key="2">
    <source>
        <dbReference type="Pfam" id="PF12166"/>
    </source>
</evidence>
<dbReference type="GO" id="GO:0016020">
    <property type="term" value="C:membrane"/>
    <property type="evidence" value="ECO:0007669"/>
    <property type="project" value="InterPro"/>
</dbReference>
<dbReference type="OMA" id="MFEINIF"/>
<proteinExistence type="predicted"/>
<dbReference type="HOGENOM" id="CLU_1357472_0_0_1"/>
<reference evidence="3" key="2">
    <citation type="submission" date="2025-09" db="UniProtKB">
        <authorList>
            <consortium name="Ensembl"/>
        </authorList>
    </citation>
    <scope>IDENTIFICATION</scope>
</reference>